<feature type="domain" description="Rhamnogalacturonase A/B/Epimerase-like pectate lyase" evidence="1">
    <location>
        <begin position="189"/>
        <end position="244"/>
    </location>
</feature>
<dbReference type="RefSeq" id="WP_171329124.1">
    <property type="nucleotide sequence ID" value="NZ_WVRA01000002.1"/>
</dbReference>
<evidence type="ECO:0000313" key="3">
    <source>
        <dbReference type="Proteomes" id="UP000597886"/>
    </source>
</evidence>
<protein>
    <submittedName>
        <fullName evidence="2">Right-handed parallel beta-helix repeat-containing protein</fullName>
    </submittedName>
</protein>
<evidence type="ECO:0000313" key="2">
    <source>
        <dbReference type="EMBL" id="NOE17771.1"/>
    </source>
</evidence>
<dbReference type="EMBL" id="WVRA01000002">
    <property type="protein sequence ID" value="NOE17771.1"/>
    <property type="molecule type" value="Genomic_DNA"/>
</dbReference>
<dbReference type="InterPro" id="IPR012334">
    <property type="entry name" value="Pectin_lyas_fold"/>
</dbReference>
<proteinExistence type="predicted"/>
<accession>A0AA91BZI8</accession>
<dbReference type="InterPro" id="IPR011050">
    <property type="entry name" value="Pectin_lyase_fold/virulence"/>
</dbReference>
<sequence>MNKAITDGIVFMPPQFANGLTVWSAGDGTPGSPTYGGSGTGVFVPADADFGGCLEILKVQTTQQLRYMGQTPILPGCYLQIKARVKAISGPLPSVRIAAWAGGAGDTHVAGVVEQGPATQLSGYGSVHEVTAIVGTGKRPGVDMPWGLAALYGHFGLDIEGANGALVRVDDLEITDVTGVFLREMISVVDVRDFGAIGDGVTDDSAAFEAADQAAGGRRVYVPQGTYHLAENTSMTSEMDLEGTVTMPDDKMLLLTKDFHLPAYISAFGDEELAFKKAFQALLNNSDHDSLDLGGRKISVTAPIDMAAAVPNKQSGFSTRRVIRNGQFDVKSSSAWDTETFTSTATYDPSDKTRLTNVANVANIPVGSYVAGSGVGREIYVRSKNVGAGEITLSAPLVGASGTQSFSFYSFKYLLDFSGFSTLRKFGMEQIEFQCNSRCSGIRLAAAGSTFSLNDCFVSRPKDRGITSTGTGCKGMLIDNCQFLSAEEALVVTDRYSIALNTNSNDVKLRHNRAVRFRHFAVLGGDNNMILGNHVFQGDSIPQGVRTAGLIMIGTYNSSTIAENYVDNCFIEWTNERDPSPTYTSGFSFSAMSITDNIFYSSQAPSWFSFIVIRPYGPGHFLNGLVVTGNKFRATSGEIFRAERVDTSFADLNKDRHTNVTFQNNTHHGVTRKSANPLRVRYTQHSVSNLWPVSANGQLPFDGKARSCDGVATIGVLSGVFNNHVFSAPHVEVEQGATGDSFLLRWPEHVKGTASVLMRMER</sequence>
<gene>
    <name evidence="2" type="ORF">GS634_06490</name>
</gene>
<dbReference type="Pfam" id="PF12708">
    <property type="entry name" value="Pect-lyase_RHGA_epim"/>
    <property type="match status" value="1"/>
</dbReference>
<dbReference type="SUPFAM" id="SSF51126">
    <property type="entry name" value="Pectin lyase-like"/>
    <property type="match status" value="1"/>
</dbReference>
<name>A0AA91BZI8_9RHOB</name>
<reference evidence="2" key="1">
    <citation type="submission" date="2019-12" db="EMBL/GenBank/DDBJ databases">
        <title>Ruegeria JWLKs population differentiation of coral mucus and skeleton niches.</title>
        <authorList>
            <person name="Luo D."/>
        </authorList>
    </citation>
    <scope>NUCLEOTIDE SEQUENCE</scope>
    <source>
        <strain evidence="2">HKCCD6181</strain>
    </source>
</reference>
<organism evidence="2 3">
    <name type="scientific">Ruegeria atlantica</name>
    <dbReference type="NCBI Taxonomy" id="81569"/>
    <lineage>
        <taxon>Bacteria</taxon>
        <taxon>Pseudomonadati</taxon>
        <taxon>Pseudomonadota</taxon>
        <taxon>Alphaproteobacteria</taxon>
        <taxon>Rhodobacterales</taxon>
        <taxon>Roseobacteraceae</taxon>
        <taxon>Ruegeria</taxon>
    </lineage>
</organism>
<dbReference type="InterPro" id="IPR024535">
    <property type="entry name" value="RHGA/B-epi-like_pectate_lyase"/>
</dbReference>
<dbReference type="Proteomes" id="UP000597886">
    <property type="component" value="Unassembled WGS sequence"/>
</dbReference>
<evidence type="ECO:0000259" key="1">
    <source>
        <dbReference type="Pfam" id="PF12708"/>
    </source>
</evidence>
<dbReference type="AlphaFoldDB" id="A0AA91BZI8"/>
<dbReference type="Gene3D" id="2.160.20.10">
    <property type="entry name" value="Single-stranded right-handed beta-helix, Pectin lyase-like"/>
    <property type="match status" value="1"/>
</dbReference>
<comment type="caution">
    <text evidence="2">The sequence shown here is derived from an EMBL/GenBank/DDBJ whole genome shotgun (WGS) entry which is preliminary data.</text>
</comment>